<dbReference type="Gene3D" id="3.40.50.720">
    <property type="entry name" value="NAD(P)-binding Rossmann-like Domain"/>
    <property type="match status" value="1"/>
</dbReference>
<dbReference type="InterPro" id="IPR038770">
    <property type="entry name" value="Na+/solute_symporter_sf"/>
</dbReference>
<accession>A0A0C5WL66</accession>
<dbReference type="HOGENOM" id="CLU_005126_12_0_6"/>
<evidence type="ECO:0000256" key="9">
    <source>
        <dbReference type="SAM" id="Phobius"/>
    </source>
</evidence>
<keyword evidence="6 9" id="KW-1133">Transmembrane helix</keyword>
<evidence type="ECO:0000256" key="3">
    <source>
        <dbReference type="ARBA" id="ARBA00022448"/>
    </source>
</evidence>
<feature type="transmembrane region" description="Helical" evidence="9">
    <location>
        <begin position="139"/>
        <end position="158"/>
    </location>
</feature>
<dbReference type="PANTHER" id="PTHR42751">
    <property type="entry name" value="SODIUM/HYDROGEN EXCHANGER FAMILY/TRKA DOMAIN PROTEIN"/>
    <property type="match status" value="1"/>
</dbReference>
<dbReference type="InterPro" id="IPR036291">
    <property type="entry name" value="NAD(P)-bd_dom_sf"/>
</dbReference>
<sequence length="558" mass="60933">MQHATASSQSTPLINLLWAWPRTRKERQPSMELIYIIAAFLAGFIALRCKLPPLVGFLVAGFALNTAGYTSTPVLTTLADLGVTLLLFTIGLKLDVKTLLAKEIWGGATLHNLLTTGLFTLALLILKQLGIGMMADLEVAQLALLGFALSFSSTVFAIKVLQEKGELNATYGTLAIGILVMQDIFAVIFLTVSTGKIPEITALALFALPLLRPSLFKILDRAGHGEMLVLYGVFLALVTGAGLFELVGMKADLGALIMGMMLAAHPKSSEMSKSLFNLKELLLVCFFLNIGLAEQPTLDGLLMALLLMVMLPLKGILYYVIFNLFRYRVRTSLLGTLTLFNYSEFGLIVGGLAYKMGMLPGSFLVAIAIAVSLSFLIAAPLNSLGHRLYKDASKWLKEFEPEKLNASDRLIDLGDKQILILGMGRIGSGAYDELVETYGNNIIGVETREDSVLQHQEEGRHVIHGDATDPDFWARVISKQNIKLILLAMPHSHANSFALEQIRERNYQGQIAAIAKYSDEEQELTALGVDAAFNIYQEAGSGFARHVCEHLTPQIKSN</sequence>
<keyword evidence="12" id="KW-1185">Reference proteome</keyword>
<feature type="transmembrane region" description="Helical" evidence="9">
    <location>
        <begin position="33"/>
        <end position="62"/>
    </location>
</feature>
<evidence type="ECO:0000313" key="12">
    <source>
        <dbReference type="Proteomes" id="UP000032303"/>
    </source>
</evidence>
<dbReference type="EMBL" id="CP005974">
    <property type="protein sequence ID" value="AJR07913.1"/>
    <property type="molecule type" value="Genomic_DNA"/>
</dbReference>
<evidence type="ECO:0000256" key="1">
    <source>
        <dbReference type="ARBA" id="ARBA00004141"/>
    </source>
</evidence>
<dbReference type="STRING" id="658445.H744_2c1234"/>
<dbReference type="PATRIC" id="fig|658445.3.peg.3126"/>
<gene>
    <name evidence="11" type="ORF">H744_2c1234</name>
</gene>
<dbReference type="InterPro" id="IPR003148">
    <property type="entry name" value="RCK_N"/>
</dbReference>
<dbReference type="GO" id="GO:0016020">
    <property type="term" value="C:membrane"/>
    <property type="evidence" value="ECO:0007669"/>
    <property type="project" value="UniProtKB-SubCell"/>
</dbReference>
<feature type="transmembrane region" description="Helical" evidence="9">
    <location>
        <begin position="360"/>
        <end position="381"/>
    </location>
</feature>
<comment type="subcellular location">
    <subcellularLocation>
        <location evidence="1">Membrane</location>
        <topology evidence="1">Multi-pass membrane protein</topology>
    </subcellularLocation>
</comment>
<feature type="transmembrane region" description="Helical" evidence="9">
    <location>
        <begin position="170"/>
        <end position="191"/>
    </location>
</feature>
<dbReference type="Proteomes" id="UP000032303">
    <property type="component" value="Chromosome 2"/>
</dbReference>
<feature type="transmembrane region" description="Helical" evidence="9">
    <location>
        <begin position="228"/>
        <end position="247"/>
    </location>
</feature>
<dbReference type="Gene3D" id="1.20.1530.20">
    <property type="match status" value="1"/>
</dbReference>
<keyword evidence="4" id="KW-0050">Antiport</keyword>
<dbReference type="GO" id="GO:0006813">
    <property type="term" value="P:potassium ion transport"/>
    <property type="evidence" value="ECO:0007669"/>
    <property type="project" value="InterPro"/>
</dbReference>
<keyword evidence="3" id="KW-0813">Transport</keyword>
<evidence type="ECO:0000256" key="4">
    <source>
        <dbReference type="ARBA" id="ARBA00022449"/>
    </source>
</evidence>
<evidence type="ECO:0000256" key="2">
    <source>
        <dbReference type="ARBA" id="ARBA00005551"/>
    </source>
</evidence>
<dbReference type="Pfam" id="PF02254">
    <property type="entry name" value="TrkA_N"/>
    <property type="match status" value="1"/>
</dbReference>
<feature type="transmembrane region" description="Helical" evidence="9">
    <location>
        <begin position="74"/>
        <end position="92"/>
    </location>
</feature>
<dbReference type="InterPro" id="IPR006153">
    <property type="entry name" value="Cation/H_exchanger_TM"/>
</dbReference>
<dbReference type="SUPFAM" id="SSF51735">
    <property type="entry name" value="NAD(P)-binding Rossmann-fold domains"/>
    <property type="match status" value="1"/>
</dbReference>
<dbReference type="AlphaFoldDB" id="A0A0C5WL66"/>
<keyword evidence="8 9" id="KW-0472">Membrane</keyword>
<feature type="transmembrane region" description="Helical" evidence="9">
    <location>
        <begin position="333"/>
        <end position="354"/>
    </location>
</feature>
<evidence type="ECO:0000256" key="5">
    <source>
        <dbReference type="ARBA" id="ARBA00022692"/>
    </source>
</evidence>
<keyword evidence="7" id="KW-0406">Ion transport</keyword>
<reference evidence="11 12" key="1">
    <citation type="submission" date="2013-05" db="EMBL/GenBank/DDBJ databases">
        <title>Complete genome sequence of the lipase-producing bacterium Photobacterium gaetbulicola Gung47.</title>
        <authorList>
            <person name="Kim Y.-O."/>
        </authorList>
    </citation>
    <scope>NUCLEOTIDE SEQUENCE [LARGE SCALE GENOMIC DNA]</scope>
    <source>
        <strain evidence="11 12">Gung47</strain>
    </source>
</reference>
<dbReference type="Pfam" id="PF00999">
    <property type="entry name" value="Na_H_Exchanger"/>
    <property type="match status" value="1"/>
</dbReference>
<keyword evidence="5 9" id="KW-0812">Transmembrane</keyword>
<dbReference type="KEGG" id="pgb:H744_2c1234"/>
<dbReference type="PANTHER" id="PTHR42751:SF1">
    <property type="entry name" value="CATION_PROTON ANTIPORTER YBAL-RELATED"/>
    <property type="match status" value="1"/>
</dbReference>
<feature type="transmembrane region" description="Helical" evidence="9">
    <location>
        <begin position="300"/>
        <end position="321"/>
    </location>
</feature>
<feature type="domain" description="RCK N-terminal" evidence="10">
    <location>
        <begin position="415"/>
        <end position="533"/>
    </location>
</feature>
<proteinExistence type="inferred from homology"/>
<comment type="similarity">
    <text evidence="2">Belongs to the monovalent cation:proton antiporter 2 (CPA2) transporter (TC 2.A.37) family.</text>
</comment>
<feature type="transmembrane region" description="Helical" evidence="9">
    <location>
        <begin position="197"/>
        <end position="216"/>
    </location>
</feature>
<evidence type="ECO:0000256" key="8">
    <source>
        <dbReference type="ARBA" id="ARBA00023136"/>
    </source>
</evidence>
<evidence type="ECO:0000256" key="7">
    <source>
        <dbReference type="ARBA" id="ARBA00023065"/>
    </source>
</evidence>
<organism evidence="11 12">
    <name type="scientific">Photobacterium gaetbulicola Gung47</name>
    <dbReference type="NCBI Taxonomy" id="658445"/>
    <lineage>
        <taxon>Bacteria</taxon>
        <taxon>Pseudomonadati</taxon>
        <taxon>Pseudomonadota</taxon>
        <taxon>Gammaproteobacteria</taxon>
        <taxon>Vibrionales</taxon>
        <taxon>Vibrionaceae</taxon>
        <taxon>Photobacterium</taxon>
    </lineage>
</organism>
<evidence type="ECO:0000259" key="10">
    <source>
        <dbReference type="PROSITE" id="PS51201"/>
    </source>
</evidence>
<dbReference type="GO" id="GO:0015297">
    <property type="term" value="F:antiporter activity"/>
    <property type="evidence" value="ECO:0007669"/>
    <property type="project" value="UniProtKB-KW"/>
</dbReference>
<name>A0A0C5WL66_9GAMM</name>
<dbReference type="GO" id="GO:1902600">
    <property type="term" value="P:proton transmembrane transport"/>
    <property type="evidence" value="ECO:0007669"/>
    <property type="project" value="InterPro"/>
</dbReference>
<dbReference type="PROSITE" id="PS51201">
    <property type="entry name" value="RCK_N"/>
    <property type="match status" value="1"/>
</dbReference>
<evidence type="ECO:0000313" key="11">
    <source>
        <dbReference type="EMBL" id="AJR07913.1"/>
    </source>
</evidence>
<evidence type="ECO:0000256" key="6">
    <source>
        <dbReference type="ARBA" id="ARBA00022989"/>
    </source>
</evidence>
<protein>
    <submittedName>
        <fullName evidence="11">Putative glutathione-regulated potassium-efflux system protein KefB</fullName>
    </submittedName>
</protein>
<feature type="transmembrane region" description="Helical" evidence="9">
    <location>
        <begin position="104"/>
        <end position="127"/>
    </location>
</feature>